<reference evidence="16" key="1">
    <citation type="submission" date="2025-08" db="UniProtKB">
        <authorList>
            <consortium name="RefSeq"/>
        </authorList>
    </citation>
    <scope>IDENTIFICATION</scope>
</reference>
<dbReference type="FunFam" id="3.30.40.10:FF:000127">
    <property type="entry name" value="E3 ubiquitin-protein ligase RNF181"/>
    <property type="match status" value="1"/>
</dbReference>
<keyword evidence="7" id="KW-0833">Ubl conjugation pathway</keyword>
<dbReference type="RefSeq" id="XP_008472688.1">
    <property type="nucleotide sequence ID" value="XM_008474466.3"/>
</dbReference>
<dbReference type="GO" id="GO:0005737">
    <property type="term" value="C:cytoplasm"/>
    <property type="evidence" value="ECO:0007669"/>
    <property type="project" value="TreeGrafter"/>
</dbReference>
<comment type="catalytic activity">
    <reaction evidence="1">
        <text>S-ubiquitinyl-[E2 ubiquitin-conjugating enzyme]-L-cysteine + [acceptor protein]-L-lysine = [E2 ubiquitin-conjugating enzyme]-L-cysteine + N(6)-ubiquitinyl-[acceptor protein]-L-lysine.</text>
        <dbReference type="EC" id="2.3.2.27"/>
    </reaction>
</comment>
<dbReference type="PaxDb" id="121845-A0A1S3D3J3"/>
<evidence type="ECO:0000259" key="14">
    <source>
        <dbReference type="PROSITE" id="PS50089"/>
    </source>
</evidence>
<comment type="function">
    <text evidence="12">E3 ubiquitin-protein ligase which accepts ubiquitin from an E2 ubiquitin-conjugating enzyme in the form of a thioester and then directly transfers the ubiquitin to targeted substrates. Catalyzes monoubiquitination of 26S proteasome subunit PSMC2/RPT1.</text>
</comment>
<evidence type="ECO:0000256" key="2">
    <source>
        <dbReference type="ARBA" id="ARBA00004906"/>
    </source>
</evidence>
<dbReference type="Proteomes" id="UP000079169">
    <property type="component" value="Unplaced"/>
</dbReference>
<keyword evidence="6 13" id="KW-0863">Zinc-finger</keyword>
<evidence type="ECO:0000256" key="7">
    <source>
        <dbReference type="ARBA" id="ARBA00022786"/>
    </source>
</evidence>
<evidence type="ECO:0000256" key="6">
    <source>
        <dbReference type="ARBA" id="ARBA00022771"/>
    </source>
</evidence>
<dbReference type="PANTHER" id="PTHR15710">
    <property type="entry name" value="E3 UBIQUITIN-PROTEIN LIGASE PRAJA"/>
    <property type="match status" value="1"/>
</dbReference>
<dbReference type="SMART" id="SM00184">
    <property type="entry name" value="RING"/>
    <property type="match status" value="1"/>
</dbReference>
<evidence type="ECO:0000256" key="9">
    <source>
        <dbReference type="ARBA" id="ARBA00038197"/>
    </source>
</evidence>
<organism evidence="15 16">
    <name type="scientific">Diaphorina citri</name>
    <name type="common">Asian citrus psyllid</name>
    <dbReference type="NCBI Taxonomy" id="121845"/>
    <lineage>
        <taxon>Eukaryota</taxon>
        <taxon>Metazoa</taxon>
        <taxon>Ecdysozoa</taxon>
        <taxon>Arthropoda</taxon>
        <taxon>Hexapoda</taxon>
        <taxon>Insecta</taxon>
        <taxon>Pterygota</taxon>
        <taxon>Neoptera</taxon>
        <taxon>Paraneoptera</taxon>
        <taxon>Hemiptera</taxon>
        <taxon>Sternorrhyncha</taxon>
        <taxon>Psylloidea</taxon>
        <taxon>Psyllidae</taxon>
        <taxon>Diaphorininae</taxon>
        <taxon>Diaphorina</taxon>
    </lineage>
</organism>
<name>A0A1S3D3J3_DIACI</name>
<dbReference type="EC" id="2.3.2.27" evidence="3"/>
<gene>
    <name evidence="16" type="primary">LOC103509834</name>
</gene>
<dbReference type="GO" id="GO:0016567">
    <property type="term" value="P:protein ubiquitination"/>
    <property type="evidence" value="ECO:0007669"/>
    <property type="project" value="TreeGrafter"/>
</dbReference>
<evidence type="ECO:0000256" key="13">
    <source>
        <dbReference type="PROSITE-ProRule" id="PRU00175"/>
    </source>
</evidence>
<dbReference type="PROSITE" id="PS50089">
    <property type="entry name" value="ZF_RING_2"/>
    <property type="match status" value="1"/>
</dbReference>
<dbReference type="KEGG" id="dci:103509834"/>
<dbReference type="GO" id="GO:0008270">
    <property type="term" value="F:zinc ion binding"/>
    <property type="evidence" value="ECO:0007669"/>
    <property type="project" value="UniProtKB-KW"/>
</dbReference>
<dbReference type="OMA" id="EHLHGAM"/>
<evidence type="ECO:0000256" key="4">
    <source>
        <dbReference type="ARBA" id="ARBA00022679"/>
    </source>
</evidence>
<evidence type="ECO:0000313" key="16">
    <source>
        <dbReference type="RefSeq" id="XP_008472688.1"/>
    </source>
</evidence>
<keyword evidence="4" id="KW-0808">Transferase</keyword>
<dbReference type="STRING" id="121845.A0A1S3D3J3"/>
<keyword evidence="5" id="KW-0479">Metal-binding</keyword>
<protein>
    <recommendedName>
        <fullName evidence="10">E3 ubiquitin-protein ligase RNF181</fullName>
        <ecNumber evidence="3">2.3.2.27</ecNumber>
    </recommendedName>
    <alternativeName>
        <fullName evidence="11">RING finger protein 181</fullName>
    </alternativeName>
</protein>
<feature type="domain" description="RING-type" evidence="14">
    <location>
        <begin position="67"/>
        <end position="108"/>
    </location>
</feature>
<dbReference type="AlphaFoldDB" id="A0A1S3D3J3"/>
<dbReference type="OrthoDB" id="21204at2759"/>
<dbReference type="PANTHER" id="PTHR15710:SF160">
    <property type="entry name" value="E3 UBIQUITIN-PROTEIN LIGASE RNF181"/>
    <property type="match status" value="1"/>
</dbReference>
<accession>A0A1S3D3J3</accession>
<keyword evidence="8" id="KW-0862">Zinc</keyword>
<dbReference type="GeneID" id="103509834"/>
<evidence type="ECO:0000256" key="8">
    <source>
        <dbReference type="ARBA" id="ARBA00022833"/>
    </source>
</evidence>
<sequence>MSDYFDEFNIAPLGPGETPNHMLHLARLLRDFGMNPYEFNDELPPPASKAFVKSLQEVTSHEPESSCPICLKLFLVGESAKKLDCKHTFHSTCILPWLEKTSTCPLCRHEFKTDDADYEAYKVQKKREKEREGEIENLHNAMFS</sequence>
<evidence type="ECO:0000313" key="15">
    <source>
        <dbReference type="Proteomes" id="UP000079169"/>
    </source>
</evidence>
<evidence type="ECO:0000256" key="5">
    <source>
        <dbReference type="ARBA" id="ARBA00022723"/>
    </source>
</evidence>
<dbReference type="Pfam" id="PF13639">
    <property type="entry name" value="zf-RING_2"/>
    <property type="match status" value="1"/>
</dbReference>
<proteinExistence type="inferred from homology"/>
<evidence type="ECO:0000256" key="11">
    <source>
        <dbReference type="ARBA" id="ARBA00041674"/>
    </source>
</evidence>
<dbReference type="InterPro" id="IPR013083">
    <property type="entry name" value="Znf_RING/FYVE/PHD"/>
</dbReference>
<evidence type="ECO:0000256" key="12">
    <source>
        <dbReference type="ARBA" id="ARBA00045940"/>
    </source>
</evidence>
<dbReference type="GO" id="GO:0061630">
    <property type="term" value="F:ubiquitin protein ligase activity"/>
    <property type="evidence" value="ECO:0007669"/>
    <property type="project" value="UniProtKB-EC"/>
</dbReference>
<dbReference type="InterPro" id="IPR001841">
    <property type="entry name" value="Znf_RING"/>
</dbReference>
<dbReference type="Gene3D" id="3.30.40.10">
    <property type="entry name" value="Zinc/RING finger domain, C3HC4 (zinc finger)"/>
    <property type="match status" value="1"/>
</dbReference>
<evidence type="ECO:0000256" key="3">
    <source>
        <dbReference type="ARBA" id="ARBA00012483"/>
    </source>
</evidence>
<dbReference type="SUPFAM" id="SSF57850">
    <property type="entry name" value="RING/U-box"/>
    <property type="match status" value="1"/>
</dbReference>
<evidence type="ECO:0000256" key="10">
    <source>
        <dbReference type="ARBA" id="ARBA00039317"/>
    </source>
</evidence>
<keyword evidence="15" id="KW-1185">Reference proteome</keyword>
<evidence type="ECO:0000256" key="1">
    <source>
        <dbReference type="ARBA" id="ARBA00000900"/>
    </source>
</evidence>
<comment type="similarity">
    <text evidence="9">Belongs to the RNF181 family.</text>
</comment>
<comment type="pathway">
    <text evidence="2">Protein modification; protein ubiquitination.</text>
</comment>